<keyword evidence="5" id="KW-0479">Metal-binding</keyword>
<dbReference type="GO" id="GO:0005524">
    <property type="term" value="F:ATP binding"/>
    <property type="evidence" value="ECO:0007669"/>
    <property type="project" value="UniProtKB-KW"/>
</dbReference>
<name>A0A1F5ZQQ5_9BACT</name>
<keyword evidence="8" id="KW-0460">Magnesium</keyword>
<dbReference type="EMBL" id="MFJE01000011">
    <property type="protein sequence ID" value="OGG14830.1"/>
    <property type="molecule type" value="Genomic_DNA"/>
</dbReference>
<dbReference type="SUPFAM" id="SSF53244">
    <property type="entry name" value="MurD-like peptide ligases, peptide-binding domain"/>
    <property type="match status" value="1"/>
</dbReference>
<dbReference type="NCBIfam" id="TIGR01499">
    <property type="entry name" value="folC"/>
    <property type="match status" value="1"/>
</dbReference>
<dbReference type="EC" id="6.3.2.17" evidence="3"/>
<evidence type="ECO:0000256" key="5">
    <source>
        <dbReference type="ARBA" id="ARBA00022723"/>
    </source>
</evidence>
<dbReference type="Gene3D" id="3.90.190.20">
    <property type="entry name" value="Mur ligase, C-terminal domain"/>
    <property type="match status" value="1"/>
</dbReference>
<evidence type="ECO:0000256" key="9">
    <source>
        <dbReference type="ARBA" id="ARBA00030592"/>
    </source>
</evidence>
<feature type="domain" description="Mur ligase central" evidence="13">
    <location>
        <begin position="51"/>
        <end position="275"/>
    </location>
</feature>
<keyword evidence="7 11" id="KW-0067">ATP-binding</keyword>
<protein>
    <recommendedName>
        <fullName evidence="3">tetrahydrofolate synthase</fullName>
        <ecNumber evidence="3">6.3.2.17</ecNumber>
    </recommendedName>
    <alternativeName>
        <fullName evidence="9">Tetrahydrofolylpolyglutamate synthase</fullName>
    </alternativeName>
</protein>
<keyword evidence="6 11" id="KW-0547">Nucleotide-binding</keyword>
<dbReference type="AlphaFoldDB" id="A0A1F5ZQQ5"/>
<evidence type="ECO:0000256" key="2">
    <source>
        <dbReference type="ARBA" id="ARBA00008276"/>
    </source>
</evidence>
<dbReference type="Gene3D" id="3.40.1190.10">
    <property type="entry name" value="Mur-like, catalytic domain"/>
    <property type="match status" value="1"/>
</dbReference>
<dbReference type="GO" id="GO:0046872">
    <property type="term" value="F:metal ion binding"/>
    <property type="evidence" value="ECO:0007669"/>
    <property type="project" value="UniProtKB-KW"/>
</dbReference>
<dbReference type="InterPro" id="IPR036615">
    <property type="entry name" value="Mur_ligase_C_dom_sf"/>
</dbReference>
<evidence type="ECO:0000256" key="8">
    <source>
        <dbReference type="ARBA" id="ARBA00022842"/>
    </source>
</evidence>
<dbReference type="GO" id="GO:0004326">
    <property type="term" value="F:tetrahydrofolylpolyglutamate synthase activity"/>
    <property type="evidence" value="ECO:0007669"/>
    <property type="project" value="UniProtKB-EC"/>
</dbReference>
<dbReference type="STRING" id="1798375.A2773_07050"/>
<comment type="caution">
    <text evidence="14">The sequence shown here is derived from an EMBL/GenBank/DDBJ whole genome shotgun (WGS) entry which is preliminary data.</text>
</comment>
<dbReference type="PANTHER" id="PTHR11136">
    <property type="entry name" value="FOLYLPOLYGLUTAMATE SYNTHASE-RELATED"/>
    <property type="match status" value="1"/>
</dbReference>
<dbReference type="Pfam" id="PF08245">
    <property type="entry name" value="Mur_ligase_M"/>
    <property type="match status" value="1"/>
</dbReference>
<evidence type="ECO:0000256" key="1">
    <source>
        <dbReference type="ARBA" id="ARBA00001946"/>
    </source>
</evidence>
<feature type="domain" description="Mur ligase C-terminal" evidence="12">
    <location>
        <begin position="319"/>
        <end position="447"/>
    </location>
</feature>
<evidence type="ECO:0000313" key="15">
    <source>
        <dbReference type="Proteomes" id="UP000177383"/>
    </source>
</evidence>
<accession>A0A1F5ZQQ5</accession>
<dbReference type="Proteomes" id="UP000177383">
    <property type="component" value="Unassembled WGS sequence"/>
</dbReference>
<dbReference type="InterPro" id="IPR004101">
    <property type="entry name" value="Mur_ligase_C"/>
</dbReference>
<dbReference type="GO" id="GO:0005737">
    <property type="term" value="C:cytoplasm"/>
    <property type="evidence" value="ECO:0007669"/>
    <property type="project" value="TreeGrafter"/>
</dbReference>
<keyword evidence="4 11" id="KW-0436">Ligase</keyword>
<dbReference type="SUPFAM" id="SSF53623">
    <property type="entry name" value="MurD-like peptide ligases, catalytic domain"/>
    <property type="match status" value="1"/>
</dbReference>
<dbReference type="Pfam" id="PF02875">
    <property type="entry name" value="Mur_ligase_C"/>
    <property type="match status" value="1"/>
</dbReference>
<evidence type="ECO:0000313" key="14">
    <source>
        <dbReference type="EMBL" id="OGG14830.1"/>
    </source>
</evidence>
<dbReference type="InterPro" id="IPR013221">
    <property type="entry name" value="Mur_ligase_cen"/>
</dbReference>
<comment type="cofactor">
    <cofactor evidence="1">
        <name>Mg(2+)</name>
        <dbReference type="ChEBI" id="CHEBI:18420"/>
    </cofactor>
</comment>
<evidence type="ECO:0000256" key="11">
    <source>
        <dbReference type="PIRNR" id="PIRNR001563"/>
    </source>
</evidence>
<evidence type="ECO:0000256" key="7">
    <source>
        <dbReference type="ARBA" id="ARBA00022840"/>
    </source>
</evidence>
<dbReference type="PROSITE" id="PS01012">
    <property type="entry name" value="FOLYLPOLYGLU_SYNT_2"/>
    <property type="match status" value="1"/>
</dbReference>
<organism evidence="14 15">
    <name type="scientific">Candidatus Gottesmanbacteria bacterium RIFCSPHIGHO2_01_FULL_39_10</name>
    <dbReference type="NCBI Taxonomy" id="1798375"/>
    <lineage>
        <taxon>Bacteria</taxon>
        <taxon>Candidatus Gottesmaniibacteriota</taxon>
    </lineage>
</organism>
<evidence type="ECO:0000256" key="6">
    <source>
        <dbReference type="ARBA" id="ARBA00022741"/>
    </source>
</evidence>
<sequence>MIKTYKEAVKFLERYIPDPSKKYSGVLGLRRMQKLADLVGNPQWKYPTIHVGGTSGKGSTATIISSILGTKYRVGLNMSPHLVRINERIKINGEDISDRDFIDNLNFVIPALEEMERGEYGKPSHFEILTAMAFLYFYKKKVNIAVIEVGLGGRWDATNIIKPSVVVLTNVGLDHVQVLGETVEKIVGDKVGIIKKGVAVVSGVKQDSVIQIVKEKCEEKNVVLSLLNRDFSYKAKKIADEGSVFDYFGEETYKDMELTLIGEHQVENAAIAIRAIECSNVTMKQFSSKGRWAFGPNNERFYINEQNIREGLKKAFIPGRMEIVRRNPLIILDGAHNADKMRALVRSIRKIFPNKKIVSLVAIKNDKNAKDMLRFLVPISKSIIFTEFRMLKEQGMGIVSYKAKELEEMARSMDNKKNIFGDKNIKSAYEKVLLRVEKNDLILVSGSLYLVGEVRRIFNFQT</sequence>
<dbReference type="FunFam" id="3.40.1190.10:FF:000011">
    <property type="entry name" value="Folylpolyglutamate synthase/dihydrofolate synthase"/>
    <property type="match status" value="1"/>
</dbReference>
<evidence type="ECO:0000259" key="13">
    <source>
        <dbReference type="Pfam" id="PF08245"/>
    </source>
</evidence>
<evidence type="ECO:0000259" key="12">
    <source>
        <dbReference type="Pfam" id="PF02875"/>
    </source>
</evidence>
<comment type="catalytic activity">
    <reaction evidence="10">
        <text>(6S)-5,6,7,8-tetrahydrofolyl-(gamma-L-Glu)(n) + L-glutamate + ATP = (6S)-5,6,7,8-tetrahydrofolyl-(gamma-L-Glu)(n+1) + ADP + phosphate + H(+)</text>
        <dbReference type="Rhea" id="RHEA:10580"/>
        <dbReference type="Rhea" id="RHEA-COMP:14738"/>
        <dbReference type="Rhea" id="RHEA-COMP:14740"/>
        <dbReference type="ChEBI" id="CHEBI:15378"/>
        <dbReference type="ChEBI" id="CHEBI:29985"/>
        <dbReference type="ChEBI" id="CHEBI:30616"/>
        <dbReference type="ChEBI" id="CHEBI:43474"/>
        <dbReference type="ChEBI" id="CHEBI:141005"/>
        <dbReference type="ChEBI" id="CHEBI:456216"/>
        <dbReference type="EC" id="6.3.2.17"/>
    </reaction>
</comment>
<dbReference type="InterPro" id="IPR001645">
    <property type="entry name" value="Folylpolyglutamate_synth"/>
</dbReference>
<gene>
    <name evidence="14" type="ORF">A2773_07050</name>
</gene>
<dbReference type="GO" id="GO:0008841">
    <property type="term" value="F:dihydrofolate synthase activity"/>
    <property type="evidence" value="ECO:0007669"/>
    <property type="project" value="TreeGrafter"/>
</dbReference>
<dbReference type="InterPro" id="IPR036565">
    <property type="entry name" value="Mur-like_cat_sf"/>
</dbReference>
<reference evidence="14 15" key="1">
    <citation type="journal article" date="2016" name="Nat. Commun.">
        <title>Thousands of microbial genomes shed light on interconnected biogeochemical processes in an aquifer system.</title>
        <authorList>
            <person name="Anantharaman K."/>
            <person name="Brown C.T."/>
            <person name="Hug L.A."/>
            <person name="Sharon I."/>
            <person name="Castelle C.J."/>
            <person name="Probst A.J."/>
            <person name="Thomas B.C."/>
            <person name="Singh A."/>
            <person name="Wilkins M.J."/>
            <person name="Karaoz U."/>
            <person name="Brodie E.L."/>
            <person name="Williams K.H."/>
            <person name="Hubbard S.S."/>
            <person name="Banfield J.F."/>
        </authorList>
    </citation>
    <scope>NUCLEOTIDE SEQUENCE [LARGE SCALE GENOMIC DNA]</scope>
</reference>
<evidence type="ECO:0000256" key="10">
    <source>
        <dbReference type="ARBA" id="ARBA00047493"/>
    </source>
</evidence>
<dbReference type="InterPro" id="IPR018109">
    <property type="entry name" value="Folylpolyglutamate_synth_CS"/>
</dbReference>
<dbReference type="PANTHER" id="PTHR11136:SF0">
    <property type="entry name" value="DIHYDROFOLATE SYNTHETASE-RELATED"/>
    <property type="match status" value="1"/>
</dbReference>
<proteinExistence type="inferred from homology"/>
<evidence type="ECO:0000256" key="3">
    <source>
        <dbReference type="ARBA" id="ARBA00013025"/>
    </source>
</evidence>
<dbReference type="PIRSF" id="PIRSF001563">
    <property type="entry name" value="Folylpolyglu_synth"/>
    <property type="match status" value="1"/>
</dbReference>
<comment type="similarity">
    <text evidence="2 11">Belongs to the folylpolyglutamate synthase family.</text>
</comment>
<evidence type="ECO:0000256" key="4">
    <source>
        <dbReference type="ARBA" id="ARBA00022598"/>
    </source>
</evidence>